<dbReference type="InParanoid" id="A0A067N8K8"/>
<evidence type="ECO:0000313" key="1">
    <source>
        <dbReference type="EMBL" id="KDQ20126.1"/>
    </source>
</evidence>
<gene>
    <name evidence="1" type="ORF">BOTBODRAFT_27538</name>
</gene>
<protein>
    <submittedName>
        <fullName evidence="1">Uncharacterized protein</fullName>
    </submittedName>
</protein>
<dbReference type="Proteomes" id="UP000027195">
    <property type="component" value="Unassembled WGS sequence"/>
</dbReference>
<organism evidence="1 2">
    <name type="scientific">Botryobasidium botryosum (strain FD-172 SS1)</name>
    <dbReference type="NCBI Taxonomy" id="930990"/>
    <lineage>
        <taxon>Eukaryota</taxon>
        <taxon>Fungi</taxon>
        <taxon>Dikarya</taxon>
        <taxon>Basidiomycota</taxon>
        <taxon>Agaricomycotina</taxon>
        <taxon>Agaricomycetes</taxon>
        <taxon>Cantharellales</taxon>
        <taxon>Botryobasidiaceae</taxon>
        <taxon>Botryobasidium</taxon>
    </lineage>
</organism>
<keyword evidence="2" id="KW-1185">Reference proteome</keyword>
<accession>A0A067N8K8</accession>
<evidence type="ECO:0000313" key="2">
    <source>
        <dbReference type="Proteomes" id="UP000027195"/>
    </source>
</evidence>
<dbReference type="EMBL" id="KL198018">
    <property type="protein sequence ID" value="KDQ20126.1"/>
    <property type="molecule type" value="Genomic_DNA"/>
</dbReference>
<name>A0A067N8K8_BOTB1</name>
<sequence length="162" mass="18332">MFADNPYLTRVYIPFGGVPDETKLEIVDKLKAPDEAHDMRRPVLVLGPSYDNVDSDFSRHVPNHTPLLLDLVVKKELERAENLRTGAALFVWAEDSVLQGRDPNARIMYATRPPKPGDRPTVEEIRASVDVVGDIVECVDRSRKFEECRSWAGPDGIVRRIH</sequence>
<proteinExistence type="predicted"/>
<reference evidence="2" key="1">
    <citation type="journal article" date="2014" name="Proc. Natl. Acad. Sci. U.S.A.">
        <title>Extensive sampling of basidiomycete genomes demonstrates inadequacy of the white-rot/brown-rot paradigm for wood decay fungi.</title>
        <authorList>
            <person name="Riley R."/>
            <person name="Salamov A.A."/>
            <person name="Brown D.W."/>
            <person name="Nagy L.G."/>
            <person name="Floudas D."/>
            <person name="Held B.W."/>
            <person name="Levasseur A."/>
            <person name="Lombard V."/>
            <person name="Morin E."/>
            <person name="Otillar R."/>
            <person name="Lindquist E.A."/>
            <person name="Sun H."/>
            <person name="LaButti K.M."/>
            <person name="Schmutz J."/>
            <person name="Jabbour D."/>
            <person name="Luo H."/>
            <person name="Baker S.E."/>
            <person name="Pisabarro A.G."/>
            <person name="Walton J.D."/>
            <person name="Blanchette R.A."/>
            <person name="Henrissat B."/>
            <person name="Martin F."/>
            <person name="Cullen D."/>
            <person name="Hibbett D.S."/>
            <person name="Grigoriev I.V."/>
        </authorList>
    </citation>
    <scope>NUCLEOTIDE SEQUENCE [LARGE SCALE GENOMIC DNA]</scope>
    <source>
        <strain evidence="2">FD-172 SS1</strain>
    </source>
</reference>
<dbReference type="HOGENOM" id="CLU_1669549_0_0_1"/>
<dbReference type="AlphaFoldDB" id="A0A067N8K8"/>